<evidence type="ECO:0000313" key="6">
    <source>
        <dbReference type="EMBL" id="CAB4918540.1"/>
    </source>
</evidence>
<dbReference type="SMART" id="SM00642">
    <property type="entry name" value="Aamy"/>
    <property type="match status" value="1"/>
</dbReference>
<dbReference type="Gene3D" id="2.60.40.10">
    <property type="entry name" value="Immunoglobulins"/>
    <property type="match status" value="1"/>
</dbReference>
<evidence type="ECO:0000313" key="8">
    <source>
        <dbReference type="EMBL" id="CAB5143599.1"/>
    </source>
</evidence>
<evidence type="ECO:0000313" key="4">
    <source>
        <dbReference type="EMBL" id="CAB4708920.1"/>
    </source>
</evidence>
<dbReference type="InterPro" id="IPR014756">
    <property type="entry name" value="Ig_E-set"/>
</dbReference>
<keyword evidence="1" id="KW-0378">Hydrolase</keyword>
<dbReference type="PANTHER" id="PTHR10357">
    <property type="entry name" value="ALPHA-AMYLASE FAMILY MEMBER"/>
    <property type="match status" value="1"/>
</dbReference>
<dbReference type="EMBL" id="CAFBOD010000005">
    <property type="protein sequence ID" value="CAB4972782.1"/>
    <property type="molecule type" value="Genomic_DNA"/>
</dbReference>
<dbReference type="Gene3D" id="3.20.20.80">
    <property type="entry name" value="Glycosidases"/>
    <property type="match status" value="1"/>
</dbReference>
<dbReference type="Pfam" id="PF00128">
    <property type="entry name" value="Alpha-amylase"/>
    <property type="match status" value="1"/>
</dbReference>
<dbReference type="EMBL" id="CAEZYE010000025">
    <property type="protein sequence ID" value="CAB4708920.1"/>
    <property type="molecule type" value="Genomic_DNA"/>
</dbReference>
<dbReference type="EMBL" id="CAFAAS010000005">
    <property type="protein sequence ID" value="CAB4803789.1"/>
    <property type="molecule type" value="Genomic_DNA"/>
</dbReference>
<dbReference type="InterPro" id="IPR017853">
    <property type="entry name" value="GH"/>
</dbReference>
<dbReference type="AlphaFoldDB" id="A0A6J6QB05"/>
<dbReference type="EMBL" id="CAFBMU010000004">
    <property type="protein sequence ID" value="CAB4918540.1"/>
    <property type="molecule type" value="Genomic_DNA"/>
</dbReference>
<dbReference type="GO" id="GO:0005975">
    <property type="term" value="P:carbohydrate metabolic process"/>
    <property type="evidence" value="ECO:0007669"/>
    <property type="project" value="InterPro"/>
</dbReference>
<name>A0A6J6QB05_9ZZZZ</name>
<keyword evidence="2" id="KW-0326">Glycosidase</keyword>
<dbReference type="InterPro" id="IPR013783">
    <property type="entry name" value="Ig-like_fold"/>
</dbReference>
<proteinExistence type="predicted"/>
<gene>
    <name evidence="4" type="ORF">UFOPK2655_00610</name>
    <name evidence="5" type="ORF">UFOPK3077_00708</name>
    <name evidence="6" type="ORF">UFOPK3667_00532</name>
    <name evidence="7" type="ORF">UFOPK3903_00587</name>
    <name evidence="8" type="ORF">UFOPK4444_00224</name>
</gene>
<dbReference type="InterPro" id="IPR006047">
    <property type="entry name" value="GH13_cat_dom"/>
</dbReference>
<dbReference type="SUPFAM" id="SSF81296">
    <property type="entry name" value="E set domains"/>
    <property type="match status" value="1"/>
</dbReference>
<evidence type="ECO:0000256" key="1">
    <source>
        <dbReference type="ARBA" id="ARBA00022801"/>
    </source>
</evidence>
<accession>A0A6J6QB05</accession>
<evidence type="ECO:0000313" key="5">
    <source>
        <dbReference type="EMBL" id="CAB4803789.1"/>
    </source>
</evidence>
<evidence type="ECO:0000259" key="3">
    <source>
        <dbReference type="SMART" id="SM00642"/>
    </source>
</evidence>
<dbReference type="EMBL" id="CAFBRZ010000008">
    <property type="protein sequence ID" value="CAB5143599.1"/>
    <property type="molecule type" value="Genomic_DNA"/>
</dbReference>
<dbReference type="CDD" id="cd11338">
    <property type="entry name" value="AmyAc_CMD"/>
    <property type="match status" value="1"/>
</dbReference>
<dbReference type="InterPro" id="IPR004185">
    <property type="entry name" value="Glyco_hydro_13_lg-like_dom"/>
</dbReference>
<sequence>MKSTVKNSLFPHHDGSELYVSNEAPSIGENVTLKVRIPNTYTFARAFVRLYHDGEPRSFDLKQAHKGEVESWWSAKVSIKNLSTSYRFVFVDDGKYEWLNAAGVFDYDVHSNNDFQIVALPSYPEWIKSSVFYQIFPDRFAKSGQKHETPDWAYPRDWNEPPSGRSKYTGRELYGGDLMGVEQHLDYVSELGVNGIYFTPFFPARSNHRYDASSFDEVDPILGGNKALFSLVAAASKRKIRLLGDLTSNHCGAGHSWLATAIADKKSKERGYFYWDKSVKHGYVGWWDLASLPKLNFNSQALRNAMYAGKDSIVKKWLSPKFGMAGWRIDVGNMTGRLGADDLHDEVMHGIRKAMDEVKPDAWLVAENGDFVASDLNGLGWHGAMNYQGFMRPVWNWVNKNSTIGGGFQGLPFQMPKINGRQLVESMMQFNSAIPWRSLVASMVLLDSHDTARMRTVVLADKALHLSAMAMMLTYPGVPSIFAGDEIGLEGAWGEDSRRTINWENRSEWDHEFLGEVKKLVNLRRNRDSLIHGGLRWVAVEDDYIVYLRESKKESLLVFICRKGVKTRIDLAAYGYRVKETLYGASAKGSKISINCKGATQSVWVVESNQKRIG</sequence>
<dbReference type="GO" id="GO:0004553">
    <property type="term" value="F:hydrolase activity, hydrolyzing O-glycosyl compounds"/>
    <property type="evidence" value="ECO:0007669"/>
    <property type="project" value="InterPro"/>
</dbReference>
<dbReference type="SUPFAM" id="SSF51445">
    <property type="entry name" value="(Trans)glycosidases"/>
    <property type="match status" value="1"/>
</dbReference>
<protein>
    <submittedName>
        <fullName evidence="4">Unannotated protein</fullName>
    </submittedName>
</protein>
<reference evidence="4" key="1">
    <citation type="submission" date="2020-05" db="EMBL/GenBank/DDBJ databases">
        <authorList>
            <person name="Chiriac C."/>
            <person name="Salcher M."/>
            <person name="Ghai R."/>
            <person name="Kavagutti S V."/>
        </authorList>
    </citation>
    <scope>NUCLEOTIDE SEQUENCE</scope>
</reference>
<dbReference type="PANTHER" id="PTHR10357:SF210">
    <property type="entry name" value="MALTODEXTRIN GLUCOSIDASE"/>
    <property type="match status" value="1"/>
</dbReference>
<organism evidence="4">
    <name type="scientific">freshwater metagenome</name>
    <dbReference type="NCBI Taxonomy" id="449393"/>
    <lineage>
        <taxon>unclassified sequences</taxon>
        <taxon>metagenomes</taxon>
        <taxon>ecological metagenomes</taxon>
    </lineage>
</organism>
<feature type="domain" description="Glycosyl hydrolase family 13 catalytic" evidence="3">
    <location>
        <begin position="134"/>
        <end position="524"/>
    </location>
</feature>
<evidence type="ECO:0000313" key="7">
    <source>
        <dbReference type="EMBL" id="CAB4972782.1"/>
    </source>
</evidence>
<evidence type="ECO:0000256" key="2">
    <source>
        <dbReference type="ARBA" id="ARBA00023295"/>
    </source>
</evidence>
<dbReference type="CDD" id="cd02857">
    <property type="entry name" value="E_set_CDase_PDE_N"/>
    <property type="match status" value="1"/>
</dbReference>